<evidence type="ECO:0000256" key="2">
    <source>
        <dbReference type="SAM" id="Phobius"/>
    </source>
</evidence>
<accession>A0ABT8FTF9</accession>
<keyword evidence="4" id="KW-1185">Reference proteome</keyword>
<comment type="caution">
    <text evidence="3">The sequence shown here is derived from an EMBL/GenBank/DDBJ whole genome shotgun (WGS) entry which is preliminary data.</text>
</comment>
<protein>
    <submittedName>
        <fullName evidence="3">Uncharacterized protein</fullName>
    </submittedName>
</protein>
<dbReference type="InterPro" id="IPR013320">
    <property type="entry name" value="ConA-like_dom_sf"/>
</dbReference>
<feature type="compositionally biased region" description="Gly residues" evidence="1">
    <location>
        <begin position="148"/>
        <end position="187"/>
    </location>
</feature>
<dbReference type="SUPFAM" id="SSF49899">
    <property type="entry name" value="Concanavalin A-like lectins/glucanases"/>
    <property type="match status" value="1"/>
</dbReference>
<evidence type="ECO:0000313" key="4">
    <source>
        <dbReference type="Proteomes" id="UP001172731"/>
    </source>
</evidence>
<evidence type="ECO:0000313" key="3">
    <source>
        <dbReference type="EMBL" id="MDN4464485.1"/>
    </source>
</evidence>
<organism evidence="3 4">
    <name type="scientific">Microbacterium aurantiacum</name>
    <dbReference type="NCBI Taxonomy" id="162393"/>
    <lineage>
        <taxon>Bacteria</taxon>
        <taxon>Bacillati</taxon>
        <taxon>Actinomycetota</taxon>
        <taxon>Actinomycetes</taxon>
        <taxon>Micrococcales</taxon>
        <taxon>Microbacteriaceae</taxon>
        <taxon>Microbacterium</taxon>
    </lineage>
</organism>
<dbReference type="Proteomes" id="UP001172731">
    <property type="component" value="Unassembled WGS sequence"/>
</dbReference>
<keyword evidence="2" id="KW-1133">Transmembrane helix</keyword>
<sequence length="221" mass="22389">MTRPTPEDVAPSDWVYEHPFFLIMNMAVGGNFGGPLADTLTFPQELKVDYIRVFQGPDTAERFETTFVDDEAGWRFVELPFDAFDRAAEQPDGAADDGFGRTAVTGYEILVEGTDAAADAAPFAAADGAVSVDRVQTLAEISDPTPGPGDGDGDGGPGDGDGHGSTPGTGPGSTPGTGTGSGSGSGDLAVTGGGNGLVGAMIAALLLLLGAVLVRRKVGRA</sequence>
<feature type="region of interest" description="Disordered" evidence="1">
    <location>
        <begin position="140"/>
        <end position="187"/>
    </location>
</feature>
<name>A0ABT8FTF9_9MICO</name>
<dbReference type="EMBL" id="JAHWXI010000008">
    <property type="protein sequence ID" value="MDN4464485.1"/>
    <property type="molecule type" value="Genomic_DNA"/>
</dbReference>
<dbReference type="Gene3D" id="2.60.120.200">
    <property type="match status" value="1"/>
</dbReference>
<keyword evidence="2" id="KW-0812">Transmembrane</keyword>
<reference evidence="3" key="1">
    <citation type="submission" date="2021-06" db="EMBL/GenBank/DDBJ databases">
        <title>Genome-based taxonomic framework of Microbacterium strains isolated from marine environment, the description of four new species and reclassification of four preexisting species.</title>
        <authorList>
            <person name="Lee S.D."/>
            <person name="Kim S.-M."/>
            <person name="Byeon Y.-S."/>
            <person name="Yang H.L."/>
            <person name="Kim I.S."/>
        </authorList>
    </citation>
    <scope>NUCLEOTIDE SEQUENCE</scope>
    <source>
        <strain evidence="3">KACC 20510</strain>
    </source>
</reference>
<keyword evidence="2" id="KW-0472">Membrane</keyword>
<feature type="transmembrane region" description="Helical" evidence="2">
    <location>
        <begin position="196"/>
        <end position="214"/>
    </location>
</feature>
<proteinExistence type="predicted"/>
<gene>
    <name evidence="3" type="ORF">KZC48_08730</name>
</gene>
<evidence type="ECO:0000256" key="1">
    <source>
        <dbReference type="SAM" id="MobiDB-lite"/>
    </source>
</evidence>
<dbReference type="RefSeq" id="WP_301133942.1">
    <property type="nucleotide sequence ID" value="NZ_BAAAUQ010000007.1"/>
</dbReference>